<dbReference type="Gene3D" id="1.20.1070.10">
    <property type="entry name" value="Rhodopsin 7-helix transmembrane proteins"/>
    <property type="match status" value="1"/>
</dbReference>
<dbReference type="InterPro" id="IPR000276">
    <property type="entry name" value="GPCR_Rhodpsn"/>
</dbReference>
<feature type="transmembrane region" description="Helical" evidence="13">
    <location>
        <begin position="210"/>
        <end position="231"/>
    </location>
</feature>
<dbReference type="FunFam" id="1.20.1070.10:FF:000286">
    <property type="entry name" value="Neuropeptide CCHamide-1 receptor"/>
    <property type="match status" value="1"/>
</dbReference>
<keyword evidence="4 13" id="KW-0812">Transmembrane</keyword>
<keyword evidence="8" id="KW-1015">Disulfide bond</keyword>
<evidence type="ECO:0000256" key="6">
    <source>
        <dbReference type="ARBA" id="ARBA00023040"/>
    </source>
</evidence>
<evidence type="ECO:0000256" key="11">
    <source>
        <dbReference type="ARBA" id="ARBA00023224"/>
    </source>
</evidence>
<evidence type="ECO:0000256" key="10">
    <source>
        <dbReference type="ARBA" id="ARBA00023180"/>
    </source>
</evidence>
<dbReference type="GO" id="GO:0008188">
    <property type="term" value="F:neuropeptide receptor activity"/>
    <property type="evidence" value="ECO:0007669"/>
    <property type="project" value="TreeGrafter"/>
</dbReference>
<evidence type="ECO:0000256" key="13">
    <source>
        <dbReference type="SAM" id="Phobius"/>
    </source>
</evidence>
<feature type="transmembrane region" description="Helical" evidence="13">
    <location>
        <begin position="317"/>
        <end position="338"/>
    </location>
</feature>
<proteinExistence type="inferred from homology"/>
<dbReference type="OrthoDB" id="10049706at2759"/>
<dbReference type="Proteomes" id="UP000008792">
    <property type="component" value="Unassembled WGS sequence"/>
</dbReference>
<dbReference type="KEGG" id="dvi:6624954"/>
<dbReference type="PRINTS" id="PR00358">
    <property type="entry name" value="BOMBESINR"/>
</dbReference>
<keyword evidence="14" id="KW-0732">Signal</keyword>
<evidence type="ECO:0000256" key="8">
    <source>
        <dbReference type="ARBA" id="ARBA00023157"/>
    </source>
</evidence>
<evidence type="ECO:0000259" key="15">
    <source>
        <dbReference type="PROSITE" id="PS50262"/>
    </source>
</evidence>
<evidence type="ECO:0000256" key="14">
    <source>
        <dbReference type="SAM" id="SignalP"/>
    </source>
</evidence>
<reference evidence="16 17" key="1">
    <citation type="journal article" date="2007" name="Nature">
        <title>Evolution of genes and genomes on the Drosophila phylogeny.</title>
        <authorList>
            <consortium name="Drosophila 12 Genomes Consortium"/>
            <person name="Clark A.G."/>
            <person name="Eisen M.B."/>
            <person name="Smith D.R."/>
            <person name="Bergman C.M."/>
            <person name="Oliver B."/>
            <person name="Markow T.A."/>
            <person name="Kaufman T.C."/>
            <person name="Kellis M."/>
            <person name="Gelbart W."/>
            <person name="Iyer V.N."/>
            <person name="Pollard D.A."/>
            <person name="Sackton T.B."/>
            <person name="Larracuente A.M."/>
            <person name="Singh N.D."/>
            <person name="Abad J.P."/>
            <person name="Abt D.N."/>
            <person name="Adryan B."/>
            <person name="Aguade M."/>
            <person name="Akashi H."/>
            <person name="Anderson W.W."/>
            <person name="Aquadro C.F."/>
            <person name="Ardell D.H."/>
            <person name="Arguello R."/>
            <person name="Artieri C.G."/>
            <person name="Barbash D.A."/>
            <person name="Barker D."/>
            <person name="Barsanti P."/>
            <person name="Batterham P."/>
            <person name="Batzoglou S."/>
            <person name="Begun D."/>
            <person name="Bhutkar A."/>
            <person name="Blanco E."/>
            <person name="Bosak S.A."/>
            <person name="Bradley R.K."/>
            <person name="Brand A.D."/>
            <person name="Brent M.R."/>
            <person name="Brooks A.N."/>
            <person name="Brown R.H."/>
            <person name="Butlin R.K."/>
            <person name="Caggese C."/>
            <person name="Calvi B.R."/>
            <person name="Bernardo de Carvalho A."/>
            <person name="Caspi A."/>
            <person name="Castrezana S."/>
            <person name="Celniker S.E."/>
            <person name="Chang J.L."/>
            <person name="Chapple C."/>
            <person name="Chatterji S."/>
            <person name="Chinwalla A."/>
            <person name="Civetta A."/>
            <person name="Clifton S.W."/>
            <person name="Comeron J.M."/>
            <person name="Costello J.C."/>
            <person name="Coyne J.A."/>
            <person name="Daub J."/>
            <person name="David R.G."/>
            <person name="Delcher A.L."/>
            <person name="Delehaunty K."/>
            <person name="Do C.B."/>
            <person name="Ebling H."/>
            <person name="Edwards K."/>
            <person name="Eickbush T."/>
            <person name="Evans J.D."/>
            <person name="Filipski A."/>
            <person name="Findeiss S."/>
            <person name="Freyhult E."/>
            <person name="Fulton L."/>
            <person name="Fulton R."/>
            <person name="Garcia A.C."/>
            <person name="Gardiner A."/>
            <person name="Garfield D.A."/>
            <person name="Garvin B.E."/>
            <person name="Gibson G."/>
            <person name="Gilbert D."/>
            <person name="Gnerre S."/>
            <person name="Godfrey J."/>
            <person name="Good R."/>
            <person name="Gotea V."/>
            <person name="Gravely B."/>
            <person name="Greenberg A.J."/>
            <person name="Griffiths-Jones S."/>
            <person name="Gross S."/>
            <person name="Guigo R."/>
            <person name="Gustafson E.A."/>
            <person name="Haerty W."/>
            <person name="Hahn M.W."/>
            <person name="Halligan D.L."/>
            <person name="Halpern A.L."/>
            <person name="Halter G.M."/>
            <person name="Han M.V."/>
            <person name="Heger A."/>
            <person name="Hillier L."/>
            <person name="Hinrichs A.S."/>
            <person name="Holmes I."/>
            <person name="Hoskins R.A."/>
            <person name="Hubisz M.J."/>
            <person name="Hultmark D."/>
            <person name="Huntley M.A."/>
            <person name="Jaffe D.B."/>
            <person name="Jagadeeshan S."/>
            <person name="Jeck W.R."/>
            <person name="Johnson J."/>
            <person name="Jones C.D."/>
            <person name="Jordan W.C."/>
            <person name="Karpen G.H."/>
            <person name="Kataoka E."/>
            <person name="Keightley P.D."/>
            <person name="Kheradpour P."/>
            <person name="Kirkness E.F."/>
            <person name="Koerich L.B."/>
            <person name="Kristiansen K."/>
            <person name="Kudrna D."/>
            <person name="Kulathinal R.J."/>
            <person name="Kumar S."/>
            <person name="Kwok R."/>
            <person name="Lander E."/>
            <person name="Langley C.H."/>
            <person name="Lapoint R."/>
            <person name="Lazzaro B.P."/>
            <person name="Lee S.J."/>
            <person name="Levesque L."/>
            <person name="Li R."/>
            <person name="Lin C.F."/>
            <person name="Lin M.F."/>
            <person name="Lindblad-Toh K."/>
            <person name="Llopart A."/>
            <person name="Long M."/>
            <person name="Low L."/>
            <person name="Lozovsky E."/>
            <person name="Lu J."/>
            <person name="Luo M."/>
            <person name="Machado C.A."/>
            <person name="Makalowski W."/>
            <person name="Marzo M."/>
            <person name="Matsuda M."/>
            <person name="Matzkin L."/>
            <person name="McAllister B."/>
            <person name="McBride C.S."/>
            <person name="McKernan B."/>
            <person name="McKernan K."/>
            <person name="Mendez-Lago M."/>
            <person name="Minx P."/>
            <person name="Mollenhauer M.U."/>
            <person name="Montooth K."/>
            <person name="Mount S.M."/>
            <person name="Mu X."/>
            <person name="Myers E."/>
            <person name="Negre B."/>
            <person name="Newfeld S."/>
            <person name="Nielsen R."/>
            <person name="Noor M.A."/>
            <person name="O'Grady P."/>
            <person name="Pachter L."/>
            <person name="Papaceit M."/>
            <person name="Parisi M.J."/>
            <person name="Parisi M."/>
            <person name="Parts L."/>
            <person name="Pedersen J.S."/>
            <person name="Pesole G."/>
            <person name="Phillippy A.M."/>
            <person name="Ponting C.P."/>
            <person name="Pop M."/>
            <person name="Porcelli D."/>
            <person name="Powell J.R."/>
            <person name="Prohaska S."/>
            <person name="Pruitt K."/>
            <person name="Puig M."/>
            <person name="Quesneville H."/>
            <person name="Ram K.R."/>
            <person name="Rand D."/>
            <person name="Rasmussen M.D."/>
            <person name="Reed L.K."/>
            <person name="Reenan R."/>
            <person name="Reily A."/>
            <person name="Remington K.A."/>
            <person name="Rieger T.T."/>
            <person name="Ritchie M.G."/>
            <person name="Robin C."/>
            <person name="Rogers Y.H."/>
            <person name="Rohde C."/>
            <person name="Rozas J."/>
            <person name="Rubenfield M.J."/>
            <person name="Ruiz A."/>
            <person name="Russo S."/>
            <person name="Salzberg S.L."/>
            <person name="Sanchez-Gracia A."/>
            <person name="Saranga D.J."/>
            <person name="Sato H."/>
            <person name="Schaeffer S.W."/>
            <person name="Schatz M.C."/>
            <person name="Schlenke T."/>
            <person name="Schwartz R."/>
            <person name="Segarra C."/>
            <person name="Singh R.S."/>
            <person name="Sirot L."/>
            <person name="Sirota M."/>
            <person name="Sisneros N.B."/>
            <person name="Smith C.D."/>
            <person name="Smith T.F."/>
            <person name="Spieth J."/>
            <person name="Stage D.E."/>
            <person name="Stark A."/>
            <person name="Stephan W."/>
            <person name="Strausberg R.L."/>
            <person name="Strempel S."/>
            <person name="Sturgill D."/>
            <person name="Sutton G."/>
            <person name="Sutton G.G."/>
            <person name="Tao W."/>
            <person name="Teichmann S."/>
            <person name="Tobari Y.N."/>
            <person name="Tomimura Y."/>
            <person name="Tsolas J.M."/>
            <person name="Valente V.L."/>
            <person name="Venter E."/>
            <person name="Venter J.C."/>
            <person name="Vicario S."/>
            <person name="Vieira F.G."/>
            <person name="Vilella A.J."/>
            <person name="Villasante A."/>
            <person name="Walenz B."/>
            <person name="Wang J."/>
            <person name="Wasserman M."/>
            <person name="Watts T."/>
            <person name="Wilson D."/>
            <person name="Wilson R.K."/>
            <person name="Wing R.A."/>
            <person name="Wolfner M.F."/>
            <person name="Wong A."/>
            <person name="Wong G.K."/>
            <person name="Wu C.I."/>
            <person name="Wu G."/>
            <person name="Yamamoto D."/>
            <person name="Yang H.P."/>
            <person name="Yang S.P."/>
            <person name="Yorke J.A."/>
            <person name="Yoshida K."/>
            <person name="Zdobnov E."/>
            <person name="Zhang P."/>
            <person name="Zhang Y."/>
            <person name="Zimin A.V."/>
            <person name="Baldwin J."/>
            <person name="Abdouelleil A."/>
            <person name="Abdulkadir J."/>
            <person name="Abebe A."/>
            <person name="Abera B."/>
            <person name="Abreu J."/>
            <person name="Acer S.C."/>
            <person name="Aftuck L."/>
            <person name="Alexander A."/>
            <person name="An P."/>
            <person name="Anderson E."/>
            <person name="Anderson S."/>
            <person name="Arachi H."/>
            <person name="Azer M."/>
            <person name="Bachantsang P."/>
            <person name="Barry A."/>
            <person name="Bayul T."/>
            <person name="Berlin A."/>
            <person name="Bessette D."/>
            <person name="Bloom T."/>
            <person name="Blye J."/>
            <person name="Boguslavskiy L."/>
            <person name="Bonnet C."/>
            <person name="Boukhgalter B."/>
            <person name="Bourzgui I."/>
            <person name="Brown A."/>
            <person name="Cahill P."/>
            <person name="Channer S."/>
            <person name="Cheshatsang Y."/>
            <person name="Chuda L."/>
            <person name="Citroen M."/>
            <person name="Collymore A."/>
            <person name="Cooke P."/>
            <person name="Costello M."/>
            <person name="D'Aco K."/>
            <person name="Daza R."/>
            <person name="De Haan G."/>
            <person name="DeGray S."/>
            <person name="DeMaso C."/>
            <person name="Dhargay N."/>
            <person name="Dooley K."/>
            <person name="Dooley E."/>
            <person name="Doricent M."/>
            <person name="Dorje P."/>
            <person name="Dorjee K."/>
            <person name="Dupes A."/>
            <person name="Elong R."/>
            <person name="Falk J."/>
            <person name="Farina A."/>
            <person name="Faro S."/>
            <person name="Ferguson D."/>
            <person name="Fisher S."/>
            <person name="Foley C.D."/>
            <person name="Franke A."/>
            <person name="Friedrich D."/>
            <person name="Gadbois L."/>
            <person name="Gearin G."/>
            <person name="Gearin C.R."/>
            <person name="Giannoukos G."/>
            <person name="Goode T."/>
            <person name="Graham J."/>
            <person name="Grandbois E."/>
            <person name="Grewal S."/>
            <person name="Gyaltsen K."/>
            <person name="Hafez N."/>
            <person name="Hagos B."/>
            <person name="Hall J."/>
            <person name="Henson C."/>
            <person name="Hollinger A."/>
            <person name="Honan T."/>
            <person name="Huard M.D."/>
            <person name="Hughes L."/>
            <person name="Hurhula B."/>
            <person name="Husby M.E."/>
            <person name="Kamat A."/>
            <person name="Kanga B."/>
            <person name="Kashin S."/>
            <person name="Khazanovich D."/>
            <person name="Kisner P."/>
            <person name="Lance K."/>
            <person name="Lara M."/>
            <person name="Lee W."/>
            <person name="Lennon N."/>
            <person name="Letendre F."/>
            <person name="LeVine R."/>
            <person name="Lipovsky A."/>
            <person name="Liu X."/>
            <person name="Liu J."/>
            <person name="Liu S."/>
            <person name="Lokyitsang T."/>
            <person name="Lokyitsang Y."/>
            <person name="Lubonja R."/>
            <person name="Lui A."/>
            <person name="MacDonald P."/>
            <person name="Magnisalis V."/>
            <person name="Maru K."/>
            <person name="Matthews C."/>
            <person name="McCusker W."/>
            <person name="McDonough S."/>
            <person name="Mehta T."/>
            <person name="Meldrim J."/>
            <person name="Meneus L."/>
            <person name="Mihai O."/>
            <person name="Mihalev A."/>
            <person name="Mihova T."/>
            <person name="Mittelman R."/>
            <person name="Mlenga V."/>
            <person name="Montmayeur A."/>
            <person name="Mulrain L."/>
            <person name="Navidi A."/>
            <person name="Naylor J."/>
            <person name="Negash T."/>
            <person name="Nguyen T."/>
            <person name="Nguyen N."/>
            <person name="Nicol R."/>
            <person name="Norbu C."/>
            <person name="Norbu N."/>
            <person name="Novod N."/>
            <person name="O'Neill B."/>
            <person name="Osman S."/>
            <person name="Markiewicz E."/>
            <person name="Oyono O.L."/>
            <person name="Patti C."/>
            <person name="Phunkhang P."/>
            <person name="Pierre F."/>
            <person name="Priest M."/>
            <person name="Raghuraman S."/>
            <person name="Rege F."/>
            <person name="Reyes R."/>
            <person name="Rise C."/>
            <person name="Rogov P."/>
            <person name="Ross K."/>
            <person name="Ryan E."/>
            <person name="Settipalli S."/>
            <person name="Shea T."/>
            <person name="Sherpa N."/>
            <person name="Shi L."/>
            <person name="Shih D."/>
            <person name="Sparrow T."/>
            <person name="Spaulding J."/>
            <person name="Stalker J."/>
            <person name="Stange-Thomann N."/>
            <person name="Stavropoulos S."/>
            <person name="Stone C."/>
            <person name="Strader C."/>
            <person name="Tesfaye S."/>
            <person name="Thomson T."/>
            <person name="Thoulutsang Y."/>
            <person name="Thoulutsang D."/>
            <person name="Topham K."/>
            <person name="Topping I."/>
            <person name="Tsamla T."/>
            <person name="Vassiliev H."/>
            <person name="Vo A."/>
            <person name="Wangchuk T."/>
            <person name="Wangdi T."/>
            <person name="Weiand M."/>
            <person name="Wilkinson J."/>
            <person name="Wilson A."/>
            <person name="Yadav S."/>
            <person name="Young G."/>
            <person name="Yu Q."/>
            <person name="Zembek L."/>
            <person name="Zhong D."/>
            <person name="Zimmer A."/>
            <person name="Zwirko Z."/>
            <person name="Jaffe D.B."/>
            <person name="Alvarez P."/>
            <person name="Brockman W."/>
            <person name="Butler J."/>
            <person name="Chin C."/>
            <person name="Gnerre S."/>
            <person name="Grabherr M."/>
            <person name="Kleber M."/>
            <person name="Mauceli E."/>
            <person name="MacCallum I."/>
        </authorList>
    </citation>
    <scope>NUCLEOTIDE SEQUENCE [LARGE SCALE GENOMIC DNA]</scope>
    <source>
        <strain evidence="17">Tucson 15010-1051.87</strain>
    </source>
</reference>
<keyword evidence="10" id="KW-0325">Glycoprotein</keyword>
<dbReference type="EMBL" id="CH940648">
    <property type="protein sequence ID" value="EDW60371.2"/>
    <property type="molecule type" value="Genomic_DNA"/>
</dbReference>
<organism evidence="16 17">
    <name type="scientific">Drosophila virilis</name>
    <name type="common">Fruit fly</name>
    <dbReference type="NCBI Taxonomy" id="7244"/>
    <lineage>
        <taxon>Eukaryota</taxon>
        <taxon>Metazoa</taxon>
        <taxon>Ecdysozoa</taxon>
        <taxon>Arthropoda</taxon>
        <taxon>Hexapoda</taxon>
        <taxon>Insecta</taxon>
        <taxon>Pterygota</taxon>
        <taxon>Neoptera</taxon>
        <taxon>Endopterygota</taxon>
        <taxon>Diptera</taxon>
        <taxon>Brachycera</taxon>
        <taxon>Muscomorpha</taxon>
        <taxon>Ephydroidea</taxon>
        <taxon>Drosophilidae</taxon>
        <taxon>Drosophila</taxon>
    </lineage>
</organism>
<dbReference type="PROSITE" id="PS50262">
    <property type="entry name" value="G_PROTEIN_RECEP_F1_2"/>
    <property type="match status" value="1"/>
</dbReference>
<dbReference type="CDD" id="cd15927">
    <property type="entry name" value="7tmA_Bombesin_R-like"/>
    <property type="match status" value="1"/>
</dbReference>
<feature type="transmembrane region" description="Helical" evidence="13">
    <location>
        <begin position="178"/>
        <end position="198"/>
    </location>
</feature>
<gene>
    <name evidence="16" type="primary">Dvir\GJ21438</name>
    <name evidence="16" type="ORF">Dvir_GJ21438</name>
</gene>
<comment type="subcellular location">
    <subcellularLocation>
        <location evidence="1">Cell membrane</location>
        <topology evidence="1">Multi-pass membrane protein</topology>
    </subcellularLocation>
</comment>
<dbReference type="Pfam" id="PF00001">
    <property type="entry name" value="7tm_1"/>
    <property type="match status" value="1"/>
</dbReference>
<evidence type="ECO:0000256" key="1">
    <source>
        <dbReference type="ARBA" id="ARBA00004651"/>
    </source>
</evidence>
<feature type="chain" id="PRO_5006457219" description="G-protein coupled receptors family 1 profile domain-containing protein" evidence="14">
    <location>
        <begin position="18"/>
        <end position="518"/>
    </location>
</feature>
<dbReference type="STRING" id="7244.B4LIK1"/>
<dbReference type="eggNOG" id="KOG4219">
    <property type="taxonomic scope" value="Eukaryota"/>
</dbReference>
<dbReference type="InterPro" id="IPR001556">
    <property type="entry name" value="Bombsn_rcpt-like"/>
</dbReference>
<keyword evidence="11" id="KW-0807">Transducer</keyword>
<comment type="similarity">
    <text evidence="2">Belongs to the G-protein coupled receptor 1 family.</text>
</comment>
<evidence type="ECO:0000256" key="9">
    <source>
        <dbReference type="ARBA" id="ARBA00023170"/>
    </source>
</evidence>
<keyword evidence="17" id="KW-1185">Reference proteome</keyword>
<evidence type="ECO:0000256" key="12">
    <source>
        <dbReference type="SAM" id="MobiDB-lite"/>
    </source>
</evidence>
<protein>
    <recommendedName>
        <fullName evidence="15">G-protein coupled receptors family 1 profile domain-containing protein</fullName>
    </recommendedName>
</protein>
<keyword evidence="7 13" id="KW-0472">Membrane</keyword>
<evidence type="ECO:0000256" key="3">
    <source>
        <dbReference type="ARBA" id="ARBA00022475"/>
    </source>
</evidence>
<evidence type="ECO:0000313" key="17">
    <source>
        <dbReference type="Proteomes" id="UP000008792"/>
    </source>
</evidence>
<dbReference type="AlphaFoldDB" id="B4LIK1"/>
<keyword evidence="6" id="KW-0297">G-protein coupled receptor</keyword>
<feature type="domain" description="G-protein coupled receptors family 1 profile" evidence="15">
    <location>
        <begin position="113"/>
        <end position="378"/>
    </location>
</feature>
<dbReference type="FunCoup" id="B4LIK1">
    <property type="interactions" value="84"/>
</dbReference>
<feature type="transmembrane region" description="Helical" evidence="13">
    <location>
        <begin position="134"/>
        <end position="158"/>
    </location>
</feature>
<evidence type="ECO:0000256" key="4">
    <source>
        <dbReference type="ARBA" id="ARBA00022692"/>
    </source>
</evidence>
<keyword evidence="5 13" id="KW-1133">Transmembrane helix</keyword>
<dbReference type="PANTHER" id="PTHR45695">
    <property type="entry name" value="LEUCOKININ RECEPTOR-RELATED"/>
    <property type="match status" value="1"/>
</dbReference>
<feature type="transmembrane region" description="Helical" evidence="13">
    <location>
        <begin position="270"/>
        <end position="288"/>
    </location>
</feature>
<dbReference type="PRINTS" id="PR00237">
    <property type="entry name" value="GPCRRHODOPSN"/>
</dbReference>
<sequence length="518" mass="56373">MPKNMLAALMDMSQTLAASLAYAPLESNAAATAAAAAAAAVVLNVSQLGNSSQLDGSLATAAATTTTTAVTTSTSTHNASGEEYPQYVKVLDRPETYIVTVLYTLIFIVGVLGNGTLVIIFFRHRSMRNIPNTYILSLALADLLVILVCVPVATIVYTQESWPFERNMCRITEFFKDISIGVSVFTLTALSGERYCAIVNPLRKLQTKPLTVFTAVIIWVFAIMLGMPSFVVSDIQGYTLPTPNGNITIEVCSPFRSKIYAKYMVVAKASIYYLVPLSIIGVLYIMMAKRLHISARDMPGEQLSIQSRSQARARRHVARMVVAFVVVFFICFFPYHVFELWYHFYPTAEEDFDDFWHVVRIVGFCTSFLNSCVNPVALYCVSGVFRQHFNRYLCCICVKRQPHLRQHSTATGVMDTSVTSMRRSTYVGGGGGGAVGGSLAAHRASLHMNNNHGVAVGGGGGGGGRGGSFHRQDSMPLQHAGSGNGHAHNVGGPGAGIGRASIINEKSLIKRYDERTRY</sequence>
<keyword evidence="3" id="KW-1003">Cell membrane</keyword>
<evidence type="ECO:0000256" key="5">
    <source>
        <dbReference type="ARBA" id="ARBA00022989"/>
    </source>
</evidence>
<dbReference type="InterPro" id="IPR017452">
    <property type="entry name" value="GPCR_Rhodpsn_7TM"/>
</dbReference>
<dbReference type="PANTHER" id="PTHR45695:SF24">
    <property type="entry name" value="NEUROPEPTIDE CCHAMIDE-2 RECEPTOR"/>
    <property type="match status" value="1"/>
</dbReference>
<dbReference type="GO" id="GO:0005886">
    <property type="term" value="C:plasma membrane"/>
    <property type="evidence" value="ECO:0007669"/>
    <property type="project" value="UniProtKB-SubCell"/>
</dbReference>
<name>B4LIK1_DROVI</name>
<accession>B4LIK1</accession>
<feature type="region of interest" description="Disordered" evidence="12">
    <location>
        <begin position="476"/>
        <end position="498"/>
    </location>
</feature>
<dbReference type="SUPFAM" id="SSF81321">
    <property type="entry name" value="Family A G protein-coupled receptor-like"/>
    <property type="match status" value="1"/>
</dbReference>
<dbReference type="HOGENOM" id="CLU_009579_6_2_1"/>
<feature type="transmembrane region" description="Helical" evidence="13">
    <location>
        <begin position="358"/>
        <end position="381"/>
    </location>
</feature>
<evidence type="ECO:0000256" key="7">
    <source>
        <dbReference type="ARBA" id="ARBA00023136"/>
    </source>
</evidence>
<evidence type="ECO:0000256" key="2">
    <source>
        <dbReference type="ARBA" id="ARBA00010663"/>
    </source>
</evidence>
<evidence type="ECO:0000313" key="16">
    <source>
        <dbReference type="EMBL" id="EDW60371.2"/>
    </source>
</evidence>
<dbReference type="InParanoid" id="B4LIK1"/>
<feature type="signal peptide" evidence="14">
    <location>
        <begin position="1"/>
        <end position="17"/>
    </location>
</feature>
<feature type="transmembrane region" description="Helical" evidence="13">
    <location>
        <begin position="97"/>
        <end position="122"/>
    </location>
</feature>
<keyword evidence="9" id="KW-0675">Receptor</keyword>